<keyword evidence="6" id="KW-0460">Magnesium</keyword>
<keyword evidence="5 12" id="KW-0812">Transmembrane</keyword>
<keyword evidence="7 12" id="KW-1133">Transmembrane helix</keyword>
<dbReference type="GO" id="GO:0015095">
    <property type="term" value="F:magnesium ion transmembrane transporter activity"/>
    <property type="evidence" value="ECO:0007669"/>
    <property type="project" value="TreeGrafter"/>
</dbReference>
<evidence type="ECO:0000313" key="13">
    <source>
        <dbReference type="EMBL" id="REF99574.1"/>
    </source>
</evidence>
<comment type="similarity">
    <text evidence="2">Belongs to the CorA metal ion transporter (MIT) (TC 1.A.35) family.</text>
</comment>
<dbReference type="InterPro" id="IPR045863">
    <property type="entry name" value="CorA_TM1_TM2"/>
</dbReference>
<evidence type="ECO:0000256" key="3">
    <source>
        <dbReference type="ARBA" id="ARBA00022448"/>
    </source>
</evidence>
<evidence type="ECO:0000256" key="10">
    <source>
        <dbReference type="ARBA" id="ARBA00034269"/>
    </source>
</evidence>
<dbReference type="EMBL" id="QUMQ01000001">
    <property type="protein sequence ID" value="REF99574.1"/>
    <property type="molecule type" value="Genomic_DNA"/>
</dbReference>
<comment type="function">
    <text evidence="11">Mediates influx of magnesium ions. Alternates between open and closed states. Activated by low cytoplasmic Mg(2+) levels. Inactive when cytoplasmic Mg(2+) levels are high.</text>
</comment>
<dbReference type="GO" id="GO:0015087">
    <property type="term" value="F:cobalt ion transmembrane transporter activity"/>
    <property type="evidence" value="ECO:0007669"/>
    <property type="project" value="TreeGrafter"/>
</dbReference>
<dbReference type="Gene3D" id="1.20.58.340">
    <property type="entry name" value="Magnesium transport protein CorA, transmembrane region"/>
    <property type="match status" value="2"/>
</dbReference>
<keyword evidence="8" id="KW-0406">Ion transport</keyword>
<comment type="catalytic activity">
    <reaction evidence="10">
        <text>Mg(2+)(in) = Mg(2+)(out)</text>
        <dbReference type="Rhea" id="RHEA:29827"/>
        <dbReference type="ChEBI" id="CHEBI:18420"/>
    </reaction>
</comment>
<evidence type="ECO:0000256" key="11">
    <source>
        <dbReference type="ARBA" id="ARBA00045497"/>
    </source>
</evidence>
<feature type="transmembrane region" description="Helical" evidence="12">
    <location>
        <begin position="285"/>
        <end position="304"/>
    </location>
</feature>
<dbReference type="SUPFAM" id="SSF144083">
    <property type="entry name" value="Magnesium transport protein CorA, transmembrane region"/>
    <property type="match status" value="1"/>
</dbReference>
<evidence type="ECO:0000256" key="12">
    <source>
        <dbReference type="SAM" id="Phobius"/>
    </source>
</evidence>
<keyword evidence="4" id="KW-1003">Cell membrane</keyword>
<dbReference type="SUPFAM" id="SSF143865">
    <property type="entry name" value="CorA soluble domain-like"/>
    <property type="match status" value="1"/>
</dbReference>
<evidence type="ECO:0000256" key="7">
    <source>
        <dbReference type="ARBA" id="ARBA00022989"/>
    </source>
</evidence>
<protein>
    <submittedName>
        <fullName evidence="13">Magnesium transporter</fullName>
    </submittedName>
</protein>
<evidence type="ECO:0000256" key="9">
    <source>
        <dbReference type="ARBA" id="ARBA00023136"/>
    </source>
</evidence>
<proteinExistence type="inferred from homology"/>
<dbReference type="CDD" id="cd12830">
    <property type="entry name" value="MtCorA-like"/>
    <property type="match status" value="1"/>
</dbReference>
<dbReference type="PANTHER" id="PTHR46494">
    <property type="entry name" value="CORA FAMILY METAL ION TRANSPORTER (EUROFUNG)"/>
    <property type="match status" value="1"/>
</dbReference>
<comment type="caution">
    <text evidence="13">The sequence shown here is derived from an EMBL/GenBank/DDBJ whole genome shotgun (WGS) entry which is preliminary data.</text>
</comment>
<evidence type="ECO:0000313" key="14">
    <source>
        <dbReference type="Proteomes" id="UP000256913"/>
    </source>
</evidence>
<organism evidence="13 14">
    <name type="scientific">Asanoa ferruginea</name>
    <dbReference type="NCBI Taxonomy" id="53367"/>
    <lineage>
        <taxon>Bacteria</taxon>
        <taxon>Bacillati</taxon>
        <taxon>Actinomycetota</taxon>
        <taxon>Actinomycetes</taxon>
        <taxon>Micromonosporales</taxon>
        <taxon>Micromonosporaceae</taxon>
        <taxon>Asanoa</taxon>
    </lineage>
</organism>
<name>A0A3D9ZSJ2_9ACTN</name>
<evidence type="ECO:0000256" key="1">
    <source>
        <dbReference type="ARBA" id="ARBA00004651"/>
    </source>
</evidence>
<dbReference type="FunFam" id="1.20.58.340:FF:000004">
    <property type="entry name" value="Magnesium transport protein CorA"/>
    <property type="match status" value="1"/>
</dbReference>
<dbReference type="GO" id="GO:0005886">
    <property type="term" value="C:plasma membrane"/>
    <property type="evidence" value="ECO:0007669"/>
    <property type="project" value="UniProtKB-SubCell"/>
</dbReference>
<dbReference type="Pfam" id="PF01544">
    <property type="entry name" value="CorA"/>
    <property type="match status" value="1"/>
</dbReference>
<evidence type="ECO:0000256" key="5">
    <source>
        <dbReference type="ARBA" id="ARBA00022692"/>
    </source>
</evidence>
<sequence length="342" mass="38199">MVADEQNRSAMDWVVDCAVYVAGRRMGGQFDYAQALEIARAGEGFVWLGLHDPTPANIIEVAEVYGLDELTAEHALSPDHRPAVERSEEVTVIVLRTTRYVDHPELTETSEVVETGAVVVFIGPQFVITVRHGAPGALGPVRSDLEARPQRLALGPWAVAHAVCDRVVDAYTAVAAAVETDIDAVEESVFARYAGAGGRVSHIYQLKRELVEFKRAVAPLQRHFGALLEDRTLLSKEIRRYFRDVYNNLLRTVERITAFDDLLNSILQARLAQVTVDQNNDMRKIAGWAAIFAVQTFIAGIYGMNFTFMPELGWRYGYPGVMLVMIVTAVVMYRGFRRNNWL</sequence>
<gene>
    <name evidence="13" type="ORF">DFJ67_5613</name>
</gene>
<evidence type="ECO:0000256" key="6">
    <source>
        <dbReference type="ARBA" id="ARBA00022842"/>
    </source>
</evidence>
<evidence type="ECO:0000256" key="2">
    <source>
        <dbReference type="ARBA" id="ARBA00009765"/>
    </source>
</evidence>
<reference evidence="13 14" key="1">
    <citation type="submission" date="2018-08" db="EMBL/GenBank/DDBJ databases">
        <title>Sequencing the genomes of 1000 actinobacteria strains.</title>
        <authorList>
            <person name="Klenk H.-P."/>
        </authorList>
    </citation>
    <scope>NUCLEOTIDE SEQUENCE [LARGE SCALE GENOMIC DNA]</scope>
    <source>
        <strain evidence="13 14">DSM 44099</strain>
    </source>
</reference>
<keyword evidence="14" id="KW-1185">Reference proteome</keyword>
<keyword evidence="9 12" id="KW-0472">Membrane</keyword>
<dbReference type="Gene3D" id="3.30.460.20">
    <property type="entry name" value="CorA soluble domain-like"/>
    <property type="match status" value="1"/>
</dbReference>
<dbReference type="PANTHER" id="PTHR46494:SF1">
    <property type="entry name" value="CORA FAMILY METAL ION TRANSPORTER (EUROFUNG)"/>
    <property type="match status" value="1"/>
</dbReference>
<dbReference type="GO" id="GO:0000287">
    <property type="term" value="F:magnesium ion binding"/>
    <property type="evidence" value="ECO:0007669"/>
    <property type="project" value="TreeGrafter"/>
</dbReference>
<accession>A0A3D9ZSJ2</accession>
<dbReference type="InterPro" id="IPR002523">
    <property type="entry name" value="MgTranspt_CorA/ZnTranspt_ZntB"/>
</dbReference>
<feature type="transmembrane region" description="Helical" evidence="12">
    <location>
        <begin position="316"/>
        <end position="336"/>
    </location>
</feature>
<dbReference type="AlphaFoldDB" id="A0A3D9ZSJ2"/>
<dbReference type="GO" id="GO:0050897">
    <property type="term" value="F:cobalt ion binding"/>
    <property type="evidence" value="ECO:0007669"/>
    <property type="project" value="TreeGrafter"/>
</dbReference>
<keyword evidence="3" id="KW-0813">Transport</keyword>
<evidence type="ECO:0000256" key="8">
    <source>
        <dbReference type="ARBA" id="ARBA00023065"/>
    </source>
</evidence>
<comment type="subcellular location">
    <subcellularLocation>
        <location evidence="1">Cell membrane</location>
        <topology evidence="1">Multi-pass membrane protein</topology>
    </subcellularLocation>
</comment>
<dbReference type="Proteomes" id="UP000256913">
    <property type="component" value="Unassembled WGS sequence"/>
</dbReference>
<dbReference type="InterPro" id="IPR045861">
    <property type="entry name" value="CorA_cytoplasmic_dom"/>
</dbReference>
<evidence type="ECO:0000256" key="4">
    <source>
        <dbReference type="ARBA" id="ARBA00022475"/>
    </source>
</evidence>